<gene>
    <name evidence="2" type="ORF">NLJ89_g7227</name>
</gene>
<feature type="compositionally biased region" description="Low complexity" evidence="1">
    <location>
        <begin position="400"/>
        <end position="410"/>
    </location>
</feature>
<comment type="caution">
    <text evidence="2">The sequence shown here is derived from an EMBL/GenBank/DDBJ whole genome shotgun (WGS) entry which is preliminary data.</text>
</comment>
<evidence type="ECO:0000256" key="1">
    <source>
        <dbReference type="SAM" id="MobiDB-lite"/>
    </source>
</evidence>
<evidence type="ECO:0000313" key="3">
    <source>
        <dbReference type="Proteomes" id="UP001148786"/>
    </source>
</evidence>
<feature type="region of interest" description="Disordered" evidence="1">
    <location>
        <begin position="166"/>
        <end position="187"/>
    </location>
</feature>
<protein>
    <submittedName>
        <fullName evidence="2">Uncharacterized protein</fullName>
    </submittedName>
</protein>
<sequence>MADTEVVLSFPAILRNPGLKDRYGYLHTATGTPGTPPKSQSPVFKKQRRNQNEGKRWVRRNDNARFVGNPHIIAATKRDYALSPAQTHPTFPEPLPPYLPRTLRVPAASIPTTDPASANAGRFSVSLKGMRRDLRRAGGRAEALVRDVELEIVQWLAIGGTVLSPDTHNQGAEAPSQPSETPVGNSGTIVEVSRTPLQLIWRIADDSFASFSKGTDENRLTYLLRPNVTRPDRRMQADLDTPPITDLDYSSNPDTDIDSDFISERELGSDVEADHNKTTSNTLVAIVESPGPNSPALQPVQEDAWSLVNEGAGGESDADEFDSGSELGSMLSASVDALEPQSQTDSLHSEAANAASLVESTTLQNRLVEEAEDDLDRTVTEIRPNALYGAASPRRREWASARSPSSPSRSLCGLAHLDVGLVPRNEL</sequence>
<accession>A0A9W8JWS0</accession>
<proteinExistence type="predicted"/>
<dbReference type="OrthoDB" id="10256743at2759"/>
<feature type="region of interest" description="Disordered" evidence="1">
    <location>
        <begin position="391"/>
        <end position="410"/>
    </location>
</feature>
<name>A0A9W8JWS0_9AGAR</name>
<dbReference type="AlphaFoldDB" id="A0A9W8JWS0"/>
<dbReference type="Proteomes" id="UP001148786">
    <property type="component" value="Unassembled WGS sequence"/>
</dbReference>
<reference evidence="2" key="1">
    <citation type="submission" date="2022-07" db="EMBL/GenBank/DDBJ databases">
        <title>Genome Sequence of Agrocybe chaxingu.</title>
        <authorList>
            <person name="Buettner E."/>
        </authorList>
    </citation>
    <scope>NUCLEOTIDE SEQUENCE</scope>
    <source>
        <strain evidence="2">MP-N11</strain>
    </source>
</reference>
<evidence type="ECO:0000313" key="2">
    <source>
        <dbReference type="EMBL" id="KAJ3505798.1"/>
    </source>
</evidence>
<feature type="compositionally biased region" description="Polar residues" evidence="1">
    <location>
        <begin position="29"/>
        <end position="42"/>
    </location>
</feature>
<feature type="region of interest" description="Disordered" evidence="1">
    <location>
        <begin position="27"/>
        <end position="54"/>
    </location>
</feature>
<feature type="region of interest" description="Disordered" evidence="1">
    <location>
        <begin position="233"/>
        <end position="260"/>
    </location>
</feature>
<keyword evidence="3" id="KW-1185">Reference proteome</keyword>
<organism evidence="2 3">
    <name type="scientific">Agrocybe chaxingu</name>
    <dbReference type="NCBI Taxonomy" id="84603"/>
    <lineage>
        <taxon>Eukaryota</taxon>
        <taxon>Fungi</taxon>
        <taxon>Dikarya</taxon>
        <taxon>Basidiomycota</taxon>
        <taxon>Agaricomycotina</taxon>
        <taxon>Agaricomycetes</taxon>
        <taxon>Agaricomycetidae</taxon>
        <taxon>Agaricales</taxon>
        <taxon>Agaricineae</taxon>
        <taxon>Strophariaceae</taxon>
        <taxon>Agrocybe</taxon>
    </lineage>
</organism>
<dbReference type="EMBL" id="JANKHO010000841">
    <property type="protein sequence ID" value="KAJ3505798.1"/>
    <property type="molecule type" value="Genomic_DNA"/>
</dbReference>